<gene>
    <name evidence="3" type="ORF">LTRI10_LOCUS41012</name>
</gene>
<sequence length="143" mass="16309">MSNLHLSPSIVVDYLFREQRLLFVLVGVLIGSTFFILQPTLSRLGPSEARTAVTSSLSGSSPVVQSSNRGSSGIFQRRSVSGRVPADLDRRRFRIVITGGVGFGFEFRKGRPGFEERRKKRGGRRKSRRGDKVWWRKEEERRR</sequence>
<feature type="compositionally biased region" description="Low complexity" evidence="1">
    <location>
        <begin position="55"/>
        <end position="67"/>
    </location>
</feature>
<name>A0AAV2FTM8_9ROSI</name>
<organism evidence="3 4">
    <name type="scientific">Linum trigynum</name>
    <dbReference type="NCBI Taxonomy" id="586398"/>
    <lineage>
        <taxon>Eukaryota</taxon>
        <taxon>Viridiplantae</taxon>
        <taxon>Streptophyta</taxon>
        <taxon>Embryophyta</taxon>
        <taxon>Tracheophyta</taxon>
        <taxon>Spermatophyta</taxon>
        <taxon>Magnoliopsida</taxon>
        <taxon>eudicotyledons</taxon>
        <taxon>Gunneridae</taxon>
        <taxon>Pentapetalae</taxon>
        <taxon>rosids</taxon>
        <taxon>fabids</taxon>
        <taxon>Malpighiales</taxon>
        <taxon>Linaceae</taxon>
        <taxon>Linum</taxon>
    </lineage>
</organism>
<protein>
    <recommendedName>
        <fullName evidence="5">Transmembrane protein</fullName>
    </recommendedName>
</protein>
<keyword evidence="2" id="KW-0472">Membrane</keyword>
<reference evidence="3 4" key="1">
    <citation type="submission" date="2024-04" db="EMBL/GenBank/DDBJ databases">
        <authorList>
            <person name="Fracassetti M."/>
        </authorList>
    </citation>
    <scope>NUCLEOTIDE SEQUENCE [LARGE SCALE GENOMIC DNA]</scope>
</reference>
<feature type="region of interest" description="Disordered" evidence="1">
    <location>
        <begin position="55"/>
        <end position="76"/>
    </location>
</feature>
<keyword evidence="2" id="KW-1133">Transmembrane helix</keyword>
<feature type="compositionally biased region" description="Basic and acidic residues" evidence="1">
    <location>
        <begin position="130"/>
        <end position="143"/>
    </location>
</feature>
<keyword evidence="4" id="KW-1185">Reference proteome</keyword>
<feature type="region of interest" description="Disordered" evidence="1">
    <location>
        <begin position="114"/>
        <end position="143"/>
    </location>
</feature>
<dbReference type="Proteomes" id="UP001497516">
    <property type="component" value="Chromosome 7"/>
</dbReference>
<dbReference type="EMBL" id="OZ034820">
    <property type="protein sequence ID" value="CAL1400915.1"/>
    <property type="molecule type" value="Genomic_DNA"/>
</dbReference>
<keyword evidence="2" id="KW-0812">Transmembrane</keyword>
<accession>A0AAV2FTM8</accession>
<evidence type="ECO:0008006" key="5">
    <source>
        <dbReference type="Google" id="ProtNLM"/>
    </source>
</evidence>
<dbReference type="AlphaFoldDB" id="A0AAV2FTM8"/>
<evidence type="ECO:0000313" key="3">
    <source>
        <dbReference type="EMBL" id="CAL1400915.1"/>
    </source>
</evidence>
<feature type="transmembrane region" description="Helical" evidence="2">
    <location>
        <begin position="20"/>
        <end position="37"/>
    </location>
</feature>
<evidence type="ECO:0000256" key="1">
    <source>
        <dbReference type="SAM" id="MobiDB-lite"/>
    </source>
</evidence>
<proteinExistence type="predicted"/>
<evidence type="ECO:0000313" key="4">
    <source>
        <dbReference type="Proteomes" id="UP001497516"/>
    </source>
</evidence>
<evidence type="ECO:0000256" key="2">
    <source>
        <dbReference type="SAM" id="Phobius"/>
    </source>
</evidence>
<feature type="compositionally biased region" description="Basic residues" evidence="1">
    <location>
        <begin position="118"/>
        <end position="129"/>
    </location>
</feature>